<reference evidence="8 9" key="1">
    <citation type="submission" date="2014-08" db="EMBL/GenBank/DDBJ databases">
        <title>Fervidobacterium pennivorans DYC genome.</title>
        <authorList>
            <person name="Wushke S."/>
        </authorList>
    </citation>
    <scope>NUCLEOTIDE SEQUENCE [LARGE SCALE GENOMIC DNA]</scope>
    <source>
        <strain evidence="8 9">DYC</strain>
    </source>
</reference>
<dbReference type="GO" id="GO:0043023">
    <property type="term" value="F:ribosomal large subunit binding"/>
    <property type="evidence" value="ECO:0007669"/>
    <property type="project" value="TreeGrafter"/>
</dbReference>
<comment type="function">
    <text evidence="5">Responsible for the release of ribosomes from messenger RNA at the termination of protein biosynthesis. May increase the efficiency of translation by recycling ribosomes from one round of translation to another.</text>
</comment>
<proteinExistence type="inferred from homology"/>
<dbReference type="HAMAP" id="MF_00040">
    <property type="entry name" value="RRF"/>
    <property type="match status" value="1"/>
</dbReference>
<evidence type="ECO:0000256" key="3">
    <source>
        <dbReference type="ARBA" id="ARBA00022490"/>
    </source>
</evidence>
<dbReference type="InterPro" id="IPR036191">
    <property type="entry name" value="RRF_sf"/>
</dbReference>
<name>A0A172T1K7_FERPE</name>
<keyword evidence="4 5" id="KW-0648">Protein biosynthesis</keyword>
<dbReference type="FunFam" id="3.30.1360.40:FF:000001">
    <property type="entry name" value="Ribosome-recycling factor"/>
    <property type="match status" value="1"/>
</dbReference>
<dbReference type="GO" id="GO:0005737">
    <property type="term" value="C:cytoplasm"/>
    <property type="evidence" value="ECO:0007669"/>
    <property type="project" value="UniProtKB-SubCell"/>
</dbReference>
<dbReference type="PANTHER" id="PTHR20982:SF3">
    <property type="entry name" value="MITOCHONDRIAL RIBOSOME RECYCLING FACTOR PSEUDO 1"/>
    <property type="match status" value="1"/>
</dbReference>
<dbReference type="FunFam" id="1.10.132.20:FF:000001">
    <property type="entry name" value="Ribosome-recycling factor"/>
    <property type="match status" value="1"/>
</dbReference>
<accession>A0A172T1K7</accession>
<evidence type="ECO:0000313" key="9">
    <source>
        <dbReference type="Proteomes" id="UP000077096"/>
    </source>
</evidence>
<dbReference type="PATRIC" id="fig|93466.3.peg.430"/>
<feature type="domain" description="Ribosome recycling factor" evidence="7">
    <location>
        <begin position="22"/>
        <end position="182"/>
    </location>
</feature>
<dbReference type="NCBIfam" id="TIGR00496">
    <property type="entry name" value="frr"/>
    <property type="match status" value="1"/>
</dbReference>
<dbReference type="Gene3D" id="1.10.132.20">
    <property type="entry name" value="Ribosome-recycling factor"/>
    <property type="match status" value="1"/>
</dbReference>
<evidence type="ECO:0000256" key="6">
    <source>
        <dbReference type="SAM" id="Coils"/>
    </source>
</evidence>
<dbReference type="InterPro" id="IPR002661">
    <property type="entry name" value="Ribosome_recyc_fac"/>
</dbReference>
<dbReference type="InterPro" id="IPR023584">
    <property type="entry name" value="Ribosome_recyc_fac_dom"/>
</dbReference>
<evidence type="ECO:0000256" key="2">
    <source>
        <dbReference type="ARBA" id="ARBA00005912"/>
    </source>
</evidence>
<keyword evidence="6" id="KW-0175">Coiled coil</keyword>
<dbReference type="OrthoDB" id="9804006at2"/>
<dbReference type="EMBL" id="CP011393">
    <property type="protein sequence ID" value="ANE40888.1"/>
    <property type="molecule type" value="Genomic_DNA"/>
</dbReference>
<dbReference type="GO" id="GO:0006415">
    <property type="term" value="P:translational termination"/>
    <property type="evidence" value="ECO:0007669"/>
    <property type="project" value="UniProtKB-UniRule"/>
</dbReference>
<comment type="similarity">
    <text evidence="2 5">Belongs to the RRF family.</text>
</comment>
<evidence type="ECO:0000259" key="7">
    <source>
        <dbReference type="Pfam" id="PF01765"/>
    </source>
</evidence>
<gene>
    <name evidence="5" type="primary">frr</name>
    <name evidence="8" type="ORF">JM64_01890</name>
</gene>
<dbReference type="Gene3D" id="3.30.1360.40">
    <property type="match status" value="1"/>
</dbReference>
<sequence>MVNSFLKQAEEKMKKSVEKIAEELKHLRTGRATPAVLEEIKVDYYGVTTPVLQVAQVTTEERQLIVKPWERNLLSAIEKAILASDLGLTPVNDGTVVRINFPTPTTEQRQKWVKKAKEIVEEGKIAVRNIRRDVLKDVKDAKKEGKISEDDEKRLEKEIQNLTDKYIAELDKLFEKKEKEIMEF</sequence>
<evidence type="ECO:0000256" key="4">
    <source>
        <dbReference type="ARBA" id="ARBA00022917"/>
    </source>
</evidence>
<evidence type="ECO:0000256" key="5">
    <source>
        <dbReference type="HAMAP-Rule" id="MF_00040"/>
    </source>
</evidence>
<dbReference type="Pfam" id="PF01765">
    <property type="entry name" value="RRF"/>
    <property type="match status" value="1"/>
</dbReference>
<dbReference type="CDD" id="cd00520">
    <property type="entry name" value="RRF"/>
    <property type="match status" value="1"/>
</dbReference>
<protein>
    <recommendedName>
        <fullName evidence="5">Ribosome-recycling factor</fullName>
        <shortName evidence="5">RRF</shortName>
    </recommendedName>
    <alternativeName>
        <fullName evidence="5">Ribosome-releasing factor</fullName>
    </alternativeName>
</protein>
<keyword evidence="3 5" id="KW-0963">Cytoplasm</keyword>
<dbReference type="Proteomes" id="UP000077096">
    <property type="component" value="Chromosome"/>
</dbReference>
<feature type="coiled-coil region" evidence="6">
    <location>
        <begin position="138"/>
        <end position="172"/>
    </location>
</feature>
<dbReference type="SUPFAM" id="SSF55194">
    <property type="entry name" value="Ribosome recycling factor, RRF"/>
    <property type="match status" value="1"/>
</dbReference>
<evidence type="ECO:0000313" key="8">
    <source>
        <dbReference type="EMBL" id="ANE40888.1"/>
    </source>
</evidence>
<evidence type="ECO:0000256" key="1">
    <source>
        <dbReference type="ARBA" id="ARBA00004496"/>
    </source>
</evidence>
<organism evidence="8 9">
    <name type="scientific">Fervidobacterium pennivorans</name>
    <dbReference type="NCBI Taxonomy" id="93466"/>
    <lineage>
        <taxon>Bacteria</taxon>
        <taxon>Thermotogati</taxon>
        <taxon>Thermotogota</taxon>
        <taxon>Thermotogae</taxon>
        <taxon>Thermotogales</taxon>
        <taxon>Fervidobacteriaceae</taxon>
        <taxon>Fervidobacterium</taxon>
    </lineage>
</organism>
<dbReference type="AlphaFoldDB" id="A0A172T1K7"/>
<dbReference type="PANTHER" id="PTHR20982">
    <property type="entry name" value="RIBOSOME RECYCLING FACTOR"/>
    <property type="match status" value="1"/>
</dbReference>
<comment type="subcellular location">
    <subcellularLocation>
        <location evidence="1 5">Cytoplasm</location>
    </subcellularLocation>
</comment>
<dbReference type="KEGG" id="fng:JM64_01890"/>